<feature type="compositionally biased region" description="Low complexity" evidence="1">
    <location>
        <begin position="53"/>
        <end position="70"/>
    </location>
</feature>
<evidence type="ECO:0000256" key="1">
    <source>
        <dbReference type="SAM" id="MobiDB-lite"/>
    </source>
</evidence>
<accession>A0ABU3WX64</accession>
<keyword evidence="4" id="KW-1185">Reference proteome</keyword>
<dbReference type="EMBL" id="WBMO01000001">
    <property type="protein sequence ID" value="MDV2474237.1"/>
    <property type="molecule type" value="Genomic_DNA"/>
</dbReference>
<proteinExistence type="predicted"/>
<name>A0ABU3WX64_9NOCA</name>
<dbReference type="Proteomes" id="UP001275440">
    <property type="component" value="Unassembled WGS sequence"/>
</dbReference>
<protein>
    <submittedName>
        <fullName evidence="3">Uncharacterized protein</fullName>
    </submittedName>
</protein>
<sequence length="102" mass="10794">MGQMRTISKADWTPRELVAADGRRYTPGSFREERELLASGYTLAPHEPPVPTQPAAAEQPEPLPTTAAPPAAVPEPEPEAPADDPAVAPKTKTTPRSNGGTK</sequence>
<evidence type="ECO:0000313" key="4">
    <source>
        <dbReference type="Proteomes" id="UP001275440"/>
    </source>
</evidence>
<reference evidence="3 4" key="1">
    <citation type="submission" date="2019-10" db="EMBL/GenBank/DDBJ databases">
        <title>Draft Genome Assembly of Rhodococcus zopfii DSM44189.</title>
        <authorList>
            <person name="Sutton J.M."/>
            <person name="Akob D.M."/>
            <person name="Bushman T.J."/>
        </authorList>
    </citation>
    <scope>NUCLEOTIDE SEQUENCE [LARGE SCALE GENOMIC DNA]</scope>
    <source>
        <strain evidence="3 4">DSM 44189</strain>
    </source>
</reference>
<organism evidence="3 4">
    <name type="scientific">Rhodococcus zopfii</name>
    <dbReference type="NCBI Taxonomy" id="43772"/>
    <lineage>
        <taxon>Bacteria</taxon>
        <taxon>Bacillati</taxon>
        <taxon>Actinomycetota</taxon>
        <taxon>Actinomycetes</taxon>
        <taxon>Mycobacteriales</taxon>
        <taxon>Nocardiaceae</taxon>
        <taxon>Rhodococcus</taxon>
    </lineage>
</organism>
<feature type="region of interest" description="Disordered" evidence="1">
    <location>
        <begin position="38"/>
        <end position="102"/>
    </location>
</feature>
<dbReference type="EMBL" id="WBMO01000005">
    <property type="protein sequence ID" value="MDV2478611.1"/>
    <property type="molecule type" value="Genomic_DNA"/>
</dbReference>
<comment type="caution">
    <text evidence="3">The sequence shown here is derived from an EMBL/GenBank/DDBJ whole genome shotgun (WGS) entry which is preliminary data.</text>
</comment>
<feature type="compositionally biased region" description="Polar residues" evidence="1">
    <location>
        <begin position="91"/>
        <end position="102"/>
    </location>
</feature>
<evidence type="ECO:0000313" key="3">
    <source>
        <dbReference type="EMBL" id="MDV2478611.1"/>
    </source>
</evidence>
<evidence type="ECO:0000313" key="2">
    <source>
        <dbReference type="EMBL" id="MDV2474237.1"/>
    </source>
</evidence>
<gene>
    <name evidence="2" type="ORF">F8M49_00340</name>
    <name evidence="3" type="ORF">F8M49_30100</name>
</gene>